<reference evidence="2" key="1">
    <citation type="submission" date="2019-11" db="EMBL/GenBank/DDBJ databases">
        <authorList>
            <person name="Liu Y."/>
            <person name="Hou J."/>
            <person name="Li T.-Q."/>
            <person name="Guan C.-H."/>
            <person name="Wu X."/>
            <person name="Wu H.-Z."/>
            <person name="Ling F."/>
            <person name="Zhang R."/>
            <person name="Shi X.-G."/>
            <person name="Ren J.-P."/>
            <person name="Chen E.-F."/>
            <person name="Sun J.-M."/>
        </authorList>
    </citation>
    <scope>NUCLEOTIDE SEQUENCE</scope>
    <source>
        <strain evidence="2">Adult_tree_wgs_1</strain>
        <tissue evidence="2">Leaves</tissue>
    </source>
</reference>
<gene>
    <name evidence="2" type="ORF">RHSIM_Rhsim03G0136600</name>
</gene>
<sequence length="297" mass="33556">MALSSIVRMPVPAILPPAIRLTSLTGSQRYPHSSALFCTVKHSNLSLHGSRKSKAGLSVRSSKSKKQPSPDESLLRVLESEISKAAVEESDGYTVVNSSSVSSTPCLDEQVPKNLPFKIQDNPGQQMIMLTREYKGETINVEVYTPAEDEDEDEDEDEYEDEDENEEEEVEEAKSHKGEDEDEDDSVDDYESRIPLAVKVSKKSGPSLEFGCTADLDGFEIDYLSIKDPENAQEDDIAYQGPKFSDLAEDLQDALYKYLEIRGFNDNTARFLHDYMTSKDRKEYTIWLKRLKKFVEE</sequence>
<evidence type="ECO:0000313" key="2">
    <source>
        <dbReference type="EMBL" id="KAF7148161.1"/>
    </source>
</evidence>
<keyword evidence="3" id="KW-1185">Reference proteome</keyword>
<dbReference type="SUPFAM" id="SSF54529">
    <property type="entry name" value="Mitochondrial glycoprotein MAM33-like"/>
    <property type="match status" value="1"/>
</dbReference>
<evidence type="ECO:0008006" key="4">
    <source>
        <dbReference type="Google" id="ProtNLM"/>
    </source>
</evidence>
<dbReference type="Pfam" id="PF02330">
    <property type="entry name" value="MAM33"/>
    <property type="match status" value="1"/>
</dbReference>
<dbReference type="Proteomes" id="UP000626092">
    <property type="component" value="Unassembled WGS sequence"/>
</dbReference>
<dbReference type="PANTHER" id="PTHR10826:SF41">
    <property type="entry name" value="MITOCHONDRIAL GLYCOPROTEIN FAMILY PROTEIN"/>
    <property type="match status" value="1"/>
</dbReference>
<dbReference type="InterPro" id="IPR003428">
    <property type="entry name" value="MAM33"/>
</dbReference>
<dbReference type="GO" id="GO:0005759">
    <property type="term" value="C:mitochondrial matrix"/>
    <property type="evidence" value="ECO:0007669"/>
    <property type="project" value="InterPro"/>
</dbReference>
<dbReference type="InterPro" id="IPR036561">
    <property type="entry name" value="MAM33_sf"/>
</dbReference>
<evidence type="ECO:0000256" key="1">
    <source>
        <dbReference type="SAM" id="MobiDB-lite"/>
    </source>
</evidence>
<dbReference type="PANTHER" id="PTHR10826">
    <property type="entry name" value="COMPLEMENT COMPONENT 1"/>
    <property type="match status" value="1"/>
</dbReference>
<dbReference type="OrthoDB" id="278212at2759"/>
<dbReference type="AlphaFoldDB" id="A0A834H9R7"/>
<name>A0A834H9R7_RHOSS</name>
<dbReference type="EMBL" id="WJXA01000003">
    <property type="protein sequence ID" value="KAF7148161.1"/>
    <property type="molecule type" value="Genomic_DNA"/>
</dbReference>
<proteinExistence type="predicted"/>
<protein>
    <recommendedName>
        <fullName evidence="4">Mitochondrial glycoprotein family protein</fullName>
    </recommendedName>
</protein>
<organism evidence="2 3">
    <name type="scientific">Rhododendron simsii</name>
    <name type="common">Sims's rhododendron</name>
    <dbReference type="NCBI Taxonomy" id="118357"/>
    <lineage>
        <taxon>Eukaryota</taxon>
        <taxon>Viridiplantae</taxon>
        <taxon>Streptophyta</taxon>
        <taxon>Embryophyta</taxon>
        <taxon>Tracheophyta</taxon>
        <taxon>Spermatophyta</taxon>
        <taxon>Magnoliopsida</taxon>
        <taxon>eudicotyledons</taxon>
        <taxon>Gunneridae</taxon>
        <taxon>Pentapetalae</taxon>
        <taxon>asterids</taxon>
        <taxon>Ericales</taxon>
        <taxon>Ericaceae</taxon>
        <taxon>Ericoideae</taxon>
        <taxon>Rhodoreae</taxon>
        <taxon>Rhododendron</taxon>
    </lineage>
</organism>
<evidence type="ECO:0000313" key="3">
    <source>
        <dbReference type="Proteomes" id="UP000626092"/>
    </source>
</evidence>
<feature type="compositionally biased region" description="Acidic residues" evidence="1">
    <location>
        <begin position="180"/>
        <end position="189"/>
    </location>
</feature>
<feature type="region of interest" description="Disordered" evidence="1">
    <location>
        <begin position="139"/>
        <end position="189"/>
    </location>
</feature>
<dbReference type="Gene3D" id="3.10.280.10">
    <property type="entry name" value="Mitochondrial glycoprotein"/>
    <property type="match status" value="1"/>
</dbReference>
<feature type="compositionally biased region" description="Acidic residues" evidence="1">
    <location>
        <begin position="147"/>
        <end position="171"/>
    </location>
</feature>
<comment type="caution">
    <text evidence="2">The sequence shown here is derived from an EMBL/GenBank/DDBJ whole genome shotgun (WGS) entry which is preliminary data.</text>
</comment>
<feature type="region of interest" description="Disordered" evidence="1">
    <location>
        <begin position="49"/>
        <end position="73"/>
    </location>
</feature>
<accession>A0A834H9R7</accession>